<dbReference type="AlphaFoldDB" id="A0A0P4W703"/>
<dbReference type="Pfam" id="PF04055">
    <property type="entry name" value="Radical_SAM"/>
    <property type="match status" value="1"/>
</dbReference>
<proteinExistence type="inferred from homology"/>
<comment type="similarity">
    <text evidence="1">Belongs to the anaerobic coproporphyrinogen-III oxidase family. HemW subfamily.</text>
</comment>
<dbReference type="GO" id="GO:0006779">
    <property type="term" value="P:porphyrin-containing compound biosynthetic process"/>
    <property type="evidence" value="ECO:0007669"/>
    <property type="project" value="InterPro"/>
</dbReference>
<dbReference type="SFLD" id="SFLDF00562">
    <property type="entry name" value="HemN-like__clustered_with_heat"/>
    <property type="match status" value="1"/>
</dbReference>
<dbReference type="PANTHER" id="PTHR13932">
    <property type="entry name" value="COPROPORPHYRINIGEN III OXIDASE"/>
    <property type="match status" value="1"/>
</dbReference>
<dbReference type="SUPFAM" id="SSF102114">
    <property type="entry name" value="Radical SAM enzymes"/>
    <property type="match status" value="2"/>
</dbReference>
<dbReference type="GO" id="GO:0004109">
    <property type="term" value="F:coproporphyrinogen oxidase activity"/>
    <property type="evidence" value="ECO:0007669"/>
    <property type="project" value="InterPro"/>
</dbReference>
<dbReference type="PANTHER" id="PTHR13932:SF5">
    <property type="entry name" value="RADICAL S-ADENOSYL METHIONINE DOMAIN-CONTAINING PROTEIN 1, MITOCHONDRIAL"/>
    <property type="match status" value="1"/>
</dbReference>
<comment type="function">
    <text evidence="4">May be a heme chaperone, appears to bind heme. Homologous bacterial proteins do not have oxygen-independent coproporphyrinogen-III oxidase activity. Binds 1 [4Fe-4S] cluster. The cluster is coordinated with 3 cysteines and an exchangeable S-adenosyl-L-methionine.</text>
</comment>
<dbReference type="Gene3D" id="3.80.30.20">
    <property type="entry name" value="tm_1862 like domain"/>
    <property type="match status" value="1"/>
</dbReference>
<sequence>MNVLLLPHSLPVQLTMISKWQSLIVKLICCYHPTPSYTSHTLSHTKATSSHTHATAPHTPSSSSRTLTSSHSAFRSPIQSFNRSMTKLSRISSLWHYHSFHTHTASFADPTPFPTQPIPSYTSTTPLPASYTTVASVYVHWPYCRQRCSYCNFVKFVPHPGARWTLPHDVLEDAIVHEVKHSLQHSHITQVSSVFFGGGTPSLARPKMVEKVLRVLQSKGHLLEGAEVTLEVNPTSLETQTLREFKEAGINRVSIGVQSFDAAALKLLNRDHSVKEAKNCLQAAQSLFPGRISMDLMFGLPHHNTERWEREVQEAVALCCDHLSLYQLTVEKGTALYRQVMAGEVRLPEQDQMADLYAVAVQALKEVGLYRYEVSNFACSQSTESIHNKGYWQGQQYIGVGPGAHSRVVPQVWKSAEKSTKQRNAGLDGSIAKGISENDEIRSNTPSLHSSTNESAVNKSNDDMTCLAHVPGTEHRLEDSPCTSTMAHQVIREARVNAADPASWLQETLKKGNGIRKTEHQTRVVVASEYLASGLRTRKGVTAERWDVFLPYLSLGEVFVGELGWLEDAGLVHLSPERLRATEEGLALLDAILPHLYNILHDHLR</sequence>
<evidence type="ECO:0000256" key="5">
    <source>
        <dbReference type="SAM" id="MobiDB-lite"/>
    </source>
</evidence>
<dbReference type="InterPro" id="IPR007197">
    <property type="entry name" value="rSAM"/>
</dbReference>
<evidence type="ECO:0000256" key="4">
    <source>
        <dbReference type="ARBA" id="ARBA00045130"/>
    </source>
</evidence>
<name>A0A0P4W703_SCYOL</name>
<evidence type="ECO:0000313" key="7">
    <source>
        <dbReference type="EMBL" id="JAI64230.1"/>
    </source>
</evidence>
<dbReference type="PROSITE" id="PS51918">
    <property type="entry name" value="RADICAL_SAM"/>
    <property type="match status" value="1"/>
</dbReference>
<dbReference type="SFLD" id="SFLDG01082">
    <property type="entry name" value="B12-binding_domain_containing"/>
    <property type="match status" value="1"/>
</dbReference>
<feature type="compositionally biased region" description="Polar residues" evidence="5">
    <location>
        <begin position="443"/>
        <end position="459"/>
    </location>
</feature>
<dbReference type="NCBIfam" id="TIGR00539">
    <property type="entry name" value="hemN_rel"/>
    <property type="match status" value="1"/>
</dbReference>
<dbReference type="InterPro" id="IPR006638">
    <property type="entry name" value="Elp3/MiaA/NifB-like_rSAM"/>
</dbReference>
<evidence type="ECO:0000256" key="2">
    <source>
        <dbReference type="ARBA" id="ARBA00014678"/>
    </source>
</evidence>
<evidence type="ECO:0000256" key="1">
    <source>
        <dbReference type="ARBA" id="ARBA00006100"/>
    </source>
</evidence>
<dbReference type="GO" id="GO:0051539">
    <property type="term" value="F:4 iron, 4 sulfur cluster binding"/>
    <property type="evidence" value="ECO:0007669"/>
    <property type="project" value="InterPro"/>
</dbReference>
<dbReference type="InterPro" id="IPR004559">
    <property type="entry name" value="HemW-like"/>
</dbReference>
<feature type="region of interest" description="Disordered" evidence="5">
    <location>
        <begin position="48"/>
        <end position="70"/>
    </location>
</feature>
<dbReference type="EMBL" id="GDRN01068167">
    <property type="protein sequence ID" value="JAI64230.1"/>
    <property type="molecule type" value="Transcribed_RNA"/>
</dbReference>
<feature type="region of interest" description="Disordered" evidence="5">
    <location>
        <begin position="416"/>
        <end position="460"/>
    </location>
</feature>
<reference evidence="7" key="1">
    <citation type="submission" date="2015-09" db="EMBL/GenBank/DDBJ databases">
        <title>Scylla olivacea transcriptome.</title>
        <authorList>
            <person name="Ikhwanuddin M."/>
        </authorList>
    </citation>
    <scope>NUCLEOTIDE SEQUENCE</scope>
</reference>
<protein>
    <recommendedName>
        <fullName evidence="2">Radical S-adenosyl methionine domain-containing protein 1, mitochondrial</fullName>
    </recommendedName>
    <alternativeName>
        <fullName evidence="3">Putative heme chaperone</fullName>
    </alternativeName>
</protein>
<dbReference type="GO" id="GO:0005739">
    <property type="term" value="C:mitochondrion"/>
    <property type="evidence" value="ECO:0007669"/>
    <property type="project" value="TreeGrafter"/>
</dbReference>
<dbReference type="SFLD" id="SFLDS00029">
    <property type="entry name" value="Radical_SAM"/>
    <property type="match status" value="1"/>
</dbReference>
<evidence type="ECO:0000259" key="6">
    <source>
        <dbReference type="PROSITE" id="PS51918"/>
    </source>
</evidence>
<dbReference type="InterPro" id="IPR058240">
    <property type="entry name" value="rSAM_sf"/>
</dbReference>
<dbReference type="InterPro" id="IPR023404">
    <property type="entry name" value="rSAM_horseshoe"/>
</dbReference>
<dbReference type="InterPro" id="IPR034505">
    <property type="entry name" value="Coproporphyrinogen-III_oxidase"/>
</dbReference>
<feature type="domain" description="Radical SAM core" evidence="6">
    <location>
        <begin position="129"/>
        <end position="371"/>
    </location>
</feature>
<dbReference type="Pfam" id="PF06969">
    <property type="entry name" value="HemN_C"/>
    <property type="match status" value="1"/>
</dbReference>
<dbReference type="SFLD" id="SFLDG01065">
    <property type="entry name" value="anaerobic_coproporphyrinogen-I"/>
    <property type="match status" value="1"/>
</dbReference>
<evidence type="ECO:0000256" key="3">
    <source>
        <dbReference type="ARBA" id="ARBA00033094"/>
    </source>
</evidence>
<accession>A0A0P4W703</accession>
<dbReference type="SMART" id="SM00729">
    <property type="entry name" value="Elp3"/>
    <property type="match status" value="1"/>
</dbReference>
<dbReference type="InterPro" id="IPR010723">
    <property type="entry name" value="HemN_C"/>
</dbReference>
<organism evidence="7">
    <name type="scientific">Scylla olivacea</name>
    <name type="common">Orange mud crab</name>
    <name type="synonym">Cancer olivacea</name>
    <dbReference type="NCBI Taxonomy" id="85551"/>
    <lineage>
        <taxon>Eukaryota</taxon>
        <taxon>Metazoa</taxon>
        <taxon>Ecdysozoa</taxon>
        <taxon>Arthropoda</taxon>
        <taxon>Crustacea</taxon>
        <taxon>Multicrustacea</taxon>
        <taxon>Malacostraca</taxon>
        <taxon>Eumalacostraca</taxon>
        <taxon>Eucarida</taxon>
        <taxon>Decapoda</taxon>
        <taxon>Pleocyemata</taxon>
        <taxon>Brachyura</taxon>
        <taxon>Eubrachyura</taxon>
        <taxon>Portunoidea</taxon>
        <taxon>Portunidae</taxon>
        <taxon>Portuninae</taxon>
        <taxon>Scylla</taxon>
    </lineage>
</organism>
<dbReference type="CDD" id="cd01335">
    <property type="entry name" value="Radical_SAM"/>
    <property type="match status" value="1"/>
</dbReference>